<dbReference type="Proteomes" id="UP000269945">
    <property type="component" value="Unassembled WGS sequence"/>
</dbReference>
<reference evidence="1 2" key="1">
    <citation type="submission" date="2018-10" db="EMBL/GenBank/DDBJ databases">
        <authorList>
            <person name="Ekblom R."/>
            <person name="Jareborg N."/>
        </authorList>
    </citation>
    <scope>NUCLEOTIDE SEQUENCE [LARGE SCALE GENOMIC DNA]</scope>
    <source>
        <tissue evidence="1">Muscle</tissue>
    </source>
</reference>
<comment type="caution">
    <text evidence="1">The sequence shown here is derived from an EMBL/GenBank/DDBJ whole genome shotgun (WGS) entry which is preliminary data.</text>
</comment>
<evidence type="ECO:0000313" key="2">
    <source>
        <dbReference type="Proteomes" id="UP000269945"/>
    </source>
</evidence>
<evidence type="ECO:0000313" key="1">
    <source>
        <dbReference type="EMBL" id="VCX40978.1"/>
    </source>
</evidence>
<proteinExistence type="predicted"/>
<dbReference type="EMBL" id="CYRY02045524">
    <property type="protein sequence ID" value="VCX40978.1"/>
    <property type="molecule type" value="Genomic_DNA"/>
</dbReference>
<name>A0A9X9Q9R8_GULGU</name>
<dbReference type="AlphaFoldDB" id="A0A9X9Q9R8"/>
<sequence>MTVMPYDTPRDSGCSPLRLRSRSGEAIQTHSHSQALFRFKRVGHLPLWVSLANGRRLVSPSIL</sequence>
<gene>
    <name evidence="1" type="ORF">BN2614_LOCUS4</name>
</gene>
<accession>A0A9X9Q9R8</accession>
<keyword evidence="2" id="KW-1185">Reference proteome</keyword>
<organism evidence="1 2">
    <name type="scientific">Gulo gulo</name>
    <name type="common">Wolverine</name>
    <name type="synonym">Gluton</name>
    <dbReference type="NCBI Taxonomy" id="48420"/>
    <lineage>
        <taxon>Eukaryota</taxon>
        <taxon>Metazoa</taxon>
        <taxon>Chordata</taxon>
        <taxon>Craniata</taxon>
        <taxon>Vertebrata</taxon>
        <taxon>Euteleostomi</taxon>
        <taxon>Mammalia</taxon>
        <taxon>Eutheria</taxon>
        <taxon>Laurasiatheria</taxon>
        <taxon>Carnivora</taxon>
        <taxon>Caniformia</taxon>
        <taxon>Musteloidea</taxon>
        <taxon>Mustelidae</taxon>
        <taxon>Guloninae</taxon>
        <taxon>Gulo</taxon>
    </lineage>
</organism>
<protein>
    <submittedName>
        <fullName evidence="1">Uncharacterized protein</fullName>
    </submittedName>
</protein>